<name>A0AAW2YJM3_9EUKA</name>
<feature type="region of interest" description="Disordered" evidence="1">
    <location>
        <begin position="172"/>
        <end position="195"/>
    </location>
</feature>
<gene>
    <name evidence="2" type="ORF">AKO1_005595</name>
</gene>
<dbReference type="InterPro" id="IPR007511">
    <property type="entry name" value="DUF501"/>
</dbReference>
<dbReference type="AlphaFoldDB" id="A0AAW2YJM3"/>
<dbReference type="Pfam" id="PF04417">
    <property type="entry name" value="DUF501"/>
    <property type="match status" value="2"/>
</dbReference>
<evidence type="ECO:0000313" key="3">
    <source>
        <dbReference type="Proteomes" id="UP001431209"/>
    </source>
</evidence>
<organism evidence="2 3">
    <name type="scientific">Acrasis kona</name>
    <dbReference type="NCBI Taxonomy" id="1008807"/>
    <lineage>
        <taxon>Eukaryota</taxon>
        <taxon>Discoba</taxon>
        <taxon>Heterolobosea</taxon>
        <taxon>Tetramitia</taxon>
        <taxon>Eutetramitia</taxon>
        <taxon>Acrasidae</taxon>
        <taxon>Acrasis</taxon>
    </lineage>
</organism>
<keyword evidence="3" id="KW-1185">Reference proteome</keyword>
<proteinExistence type="predicted"/>
<dbReference type="PANTHER" id="PTHR37163:SF1">
    <property type="entry name" value="DUF501 DOMAIN-CONTAINING PROTEIN"/>
    <property type="match status" value="1"/>
</dbReference>
<dbReference type="PANTHER" id="PTHR37163">
    <property type="entry name" value="CONSERVED PROTEIN"/>
    <property type="match status" value="1"/>
</dbReference>
<dbReference type="Proteomes" id="UP001431209">
    <property type="component" value="Unassembled WGS sequence"/>
</dbReference>
<accession>A0AAW2YJM3</accession>
<evidence type="ECO:0000256" key="1">
    <source>
        <dbReference type="SAM" id="MobiDB-lite"/>
    </source>
</evidence>
<evidence type="ECO:0000313" key="2">
    <source>
        <dbReference type="EMBL" id="KAL0477208.1"/>
    </source>
</evidence>
<protein>
    <submittedName>
        <fullName evidence="2">Trehalose-phosphate phosphatase D</fullName>
    </submittedName>
</protein>
<dbReference type="EMBL" id="JAOPGA020000153">
    <property type="protein sequence ID" value="KAL0477208.1"/>
    <property type="molecule type" value="Genomic_DNA"/>
</dbReference>
<sequence length="279" mass="32115">MSSDEISHELKILSKSEQIENKDVTANDMVVLKKQLNKKKMTEPRAILKRCKWGYPQVTFALSANQKGNNSLKKKSKPTMEFVPGTLMWLTCPRIRDYVSKLEADISTFNSIRRHFGIVKDTDDSEEHVNVDNLVKLHESFDNYNKWLIEHENLLSYEEFLLWVSANSHRIPHQDDEDEAAEPQENQKKRKRERADVNIEDIQQRFGNAGVGERDAIKCIHAHTGPFLAGVDDHVGRFVYGKASEKVKDLEGDIEDIENALDCRSDCIKCKIYDPTIKN</sequence>
<comment type="caution">
    <text evidence="2">The sequence shown here is derived from an EMBL/GenBank/DDBJ whole genome shotgun (WGS) entry which is preliminary data.</text>
</comment>
<reference evidence="2 3" key="1">
    <citation type="submission" date="2024-03" db="EMBL/GenBank/DDBJ databases">
        <title>The Acrasis kona genome and developmental transcriptomes reveal deep origins of eukaryotic multicellular pathways.</title>
        <authorList>
            <person name="Sheikh S."/>
            <person name="Fu C.-J."/>
            <person name="Brown M.W."/>
            <person name="Baldauf S.L."/>
        </authorList>
    </citation>
    <scope>NUCLEOTIDE SEQUENCE [LARGE SCALE GENOMIC DNA]</scope>
    <source>
        <strain evidence="2 3">ATCC MYA-3509</strain>
    </source>
</reference>